<feature type="transmembrane region" description="Helical" evidence="1">
    <location>
        <begin position="97"/>
        <end position="122"/>
    </location>
</feature>
<keyword evidence="1" id="KW-0472">Membrane</keyword>
<dbReference type="AlphaFoldDB" id="A0A8J2VAS3"/>
<evidence type="ECO:0000313" key="3">
    <source>
        <dbReference type="EMBL" id="GGD98482.1"/>
    </source>
</evidence>
<keyword evidence="4" id="KW-1185">Reference proteome</keyword>
<keyword evidence="1" id="KW-0812">Transmembrane</keyword>
<evidence type="ECO:0000256" key="2">
    <source>
        <dbReference type="SAM" id="SignalP"/>
    </source>
</evidence>
<protein>
    <recommendedName>
        <fullName evidence="5">DUF4129 domain-containing protein</fullName>
    </recommendedName>
</protein>
<dbReference type="Proteomes" id="UP000652231">
    <property type="component" value="Unassembled WGS sequence"/>
</dbReference>
<gene>
    <name evidence="3" type="ORF">GCM10011312_22490</name>
</gene>
<accession>A0A8J2VAS3</accession>
<organism evidence="3 4">
    <name type="scientific">Planktosalinus lacus</name>
    <dbReference type="NCBI Taxonomy" id="1526573"/>
    <lineage>
        <taxon>Bacteria</taxon>
        <taxon>Pseudomonadati</taxon>
        <taxon>Bacteroidota</taxon>
        <taxon>Flavobacteriia</taxon>
        <taxon>Flavobacteriales</taxon>
        <taxon>Flavobacteriaceae</taxon>
        <taxon>Planktosalinus</taxon>
    </lineage>
</organism>
<feature type="signal peptide" evidence="2">
    <location>
        <begin position="1"/>
        <end position="20"/>
    </location>
</feature>
<keyword evidence="2" id="KW-0732">Signal</keyword>
<reference evidence="3" key="1">
    <citation type="journal article" date="2014" name="Int. J. Syst. Evol. Microbiol.">
        <title>Complete genome sequence of Corynebacterium casei LMG S-19264T (=DSM 44701T), isolated from a smear-ripened cheese.</title>
        <authorList>
            <consortium name="US DOE Joint Genome Institute (JGI-PGF)"/>
            <person name="Walter F."/>
            <person name="Albersmeier A."/>
            <person name="Kalinowski J."/>
            <person name="Ruckert C."/>
        </authorList>
    </citation>
    <scope>NUCLEOTIDE SEQUENCE</scope>
    <source>
        <strain evidence="3">CGMCC 1.12924</strain>
    </source>
</reference>
<feature type="chain" id="PRO_5035191297" description="DUF4129 domain-containing protein" evidence="2">
    <location>
        <begin position="21"/>
        <end position="252"/>
    </location>
</feature>
<sequence>MKATLLFFFLSFIWCGYAQSNSQEARESQSLLYDQDSTLSPLKLDRELLKNYSKDSRFDYSDKEVEENWWSQFKTWIHKTWNQFWRWIFGDYESNSFIVFLFKVLPYLIIIGVLIFIIWLFYRLNPGVGFFKSKTQPEILYSNEEKIIRSKNIDKLVDDALTNQDYRLAIRYYYLKVIKGLDESEIIEYQFDKTNSDYISEINNKQLKSHFLKVTFLYEYIWYGNFAVSNSDFSKAQAQFVELDNLISKKDG</sequence>
<evidence type="ECO:0000256" key="1">
    <source>
        <dbReference type="SAM" id="Phobius"/>
    </source>
</evidence>
<proteinExistence type="predicted"/>
<dbReference type="RefSeq" id="WP_188442581.1">
    <property type="nucleotide sequence ID" value="NZ_BMGK01000009.1"/>
</dbReference>
<keyword evidence="1" id="KW-1133">Transmembrane helix</keyword>
<dbReference type="EMBL" id="BMGK01000009">
    <property type="protein sequence ID" value="GGD98482.1"/>
    <property type="molecule type" value="Genomic_DNA"/>
</dbReference>
<evidence type="ECO:0008006" key="5">
    <source>
        <dbReference type="Google" id="ProtNLM"/>
    </source>
</evidence>
<reference evidence="3" key="2">
    <citation type="submission" date="2020-09" db="EMBL/GenBank/DDBJ databases">
        <authorList>
            <person name="Sun Q."/>
            <person name="Zhou Y."/>
        </authorList>
    </citation>
    <scope>NUCLEOTIDE SEQUENCE</scope>
    <source>
        <strain evidence="3">CGMCC 1.12924</strain>
    </source>
</reference>
<name>A0A8J2VAS3_9FLAO</name>
<comment type="caution">
    <text evidence="3">The sequence shown here is derived from an EMBL/GenBank/DDBJ whole genome shotgun (WGS) entry which is preliminary data.</text>
</comment>
<evidence type="ECO:0000313" key="4">
    <source>
        <dbReference type="Proteomes" id="UP000652231"/>
    </source>
</evidence>